<dbReference type="RefSeq" id="WP_013835216.1">
    <property type="nucleotide sequence ID" value="NC_015581.1"/>
</dbReference>
<keyword evidence="2" id="KW-1185">Reference proteome</keyword>
<dbReference type="OrthoDB" id="5793658at2"/>
<dbReference type="EMBL" id="CP002776">
    <property type="protein sequence ID" value="AEG31437.1"/>
    <property type="molecule type" value="Genomic_DNA"/>
</dbReference>
<reference evidence="1 2" key="1">
    <citation type="submission" date="2011-05" db="EMBL/GenBank/DDBJ databases">
        <title>Complete sequence of Thioalkalimicrobium cyclicum ALM1.</title>
        <authorList>
            <consortium name="US DOE Joint Genome Institute"/>
            <person name="Lucas S."/>
            <person name="Han J."/>
            <person name="Lapidus A."/>
            <person name="Cheng J.-F."/>
            <person name="Goodwin L."/>
            <person name="Pitluck S."/>
            <person name="Peters L."/>
            <person name="Mikhailova N."/>
            <person name="Davenport K."/>
            <person name="Han C."/>
            <person name="Tapia R."/>
            <person name="Land M."/>
            <person name="Hauser L."/>
            <person name="Kyrpides N."/>
            <person name="Ivanova N."/>
            <person name="Pagani I."/>
            <person name="Kappler U."/>
            <person name="Woyke T."/>
        </authorList>
    </citation>
    <scope>NUCLEOTIDE SEQUENCE [LARGE SCALE GENOMIC DNA]</scope>
    <source>
        <strain evidence="2">DSM 14477 / JCM 11371 / ALM1</strain>
    </source>
</reference>
<dbReference type="InterPro" id="IPR036291">
    <property type="entry name" value="NAD(P)-bd_dom_sf"/>
</dbReference>
<evidence type="ECO:0000313" key="2">
    <source>
        <dbReference type="Proteomes" id="UP000009232"/>
    </source>
</evidence>
<evidence type="ECO:0000313" key="1">
    <source>
        <dbReference type="EMBL" id="AEG31437.1"/>
    </source>
</evidence>
<dbReference type="STRING" id="717773.Thicy_0665"/>
<dbReference type="SUPFAM" id="SSF51735">
    <property type="entry name" value="NAD(P)-binding Rossmann-fold domains"/>
    <property type="match status" value="1"/>
</dbReference>
<dbReference type="AlphaFoldDB" id="F6DC51"/>
<dbReference type="Proteomes" id="UP000009232">
    <property type="component" value="Chromosome"/>
</dbReference>
<proteinExistence type="predicted"/>
<dbReference type="eggNOG" id="COG1893">
    <property type="taxonomic scope" value="Bacteria"/>
</dbReference>
<name>F6DC51_THICA</name>
<evidence type="ECO:0008006" key="3">
    <source>
        <dbReference type="Google" id="ProtNLM"/>
    </source>
</evidence>
<organism evidence="1 2">
    <name type="scientific">Thiomicrospira cyclica (strain DSM 14477 / JCM 11371 / ALM1)</name>
    <name type="common">Thioalkalimicrobium cyclicum</name>
    <dbReference type="NCBI Taxonomy" id="717773"/>
    <lineage>
        <taxon>Bacteria</taxon>
        <taxon>Pseudomonadati</taxon>
        <taxon>Pseudomonadota</taxon>
        <taxon>Gammaproteobacteria</taxon>
        <taxon>Thiotrichales</taxon>
        <taxon>Piscirickettsiaceae</taxon>
        <taxon>Thiomicrospira</taxon>
    </lineage>
</organism>
<dbReference type="HOGENOM" id="CLU_1089180_0_0_6"/>
<sequence>MNNHPLQDIFVIGLGELGSVFARGALKLGYRVTPVLRHSDLQALANSAQPKAVIVCVGEQDLAQTLNQLPTAWHDKLVLIQNELLPKDFQHLAIAPTVISVWFEKKKGMDSKLVQASPVYGPLAGLVTQLLASLDLAAYPLTNATELEYQLALKNVYILTTNIAGLVVGGDVAGLAQQHPALLAEVVADVMQLQQAQINQTLVTDQVMQDLLTAFDGDPTHKCMGRSAPARLARALQQANALGLAVPTLRKITTQTQAQTQA</sequence>
<gene>
    <name evidence="1" type="ordered locus">Thicy_0665</name>
</gene>
<accession>F6DC51</accession>
<dbReference type="KEGG" id="tcy:Thicy_0665"/>
<dbReference type="Gene3D" id="3.40.50.720">
    <property type="entry name" value="NAD(P)-binding Rossmann-like Domain"/>
    <property type="match status" value="1"/>
</dbReference>
<protein>
    <recommendedName>
        <fullName evidence="3">Ketopantoate reductase</fullName>
    </recommendedName>
</protein>